<reference key="2">
    <citation type="submission" date="2011-05" db="EMBL/GenBank/DDBJ databases">
        <title>Complete genome sequence of the aerobic marine methanotroph Methylomonas methanica MC09.</title>
        <authorList>
            <person name="Boden R."/>
            <person name="Cunliffe M."/>
            <person name="Scanlan J."/>
            <person name="Moussard H."/>
            <person name="Kits K.D."/>
            <person name="Klotz M."/>
            <person name="Jetten M."/>
            <person name="Vuilleumier S."/>
            <person name="Han J."/>
            <person name="Peters L."/>
            <person name="Mikhailova N."/>
            <person name="Teshima H."/>
            <person name="Tapia R."/>
            <person name="Kyrpides N."/>
            <person name="Ivanova N."/>
            <person name="Pagani I."/>
            <person name="Cheng J.-F."/>
            <person name="Goodwin L."/>
            <person name="Han C."/>
            <person name="Hauser L."/>
            <person name="Land M."/>
            <person name="Lapidus A."/>
            <person name="Lucas S."/>
            <person name="Pitluck S."/>
            <person name="Woyke T."/>
            <person name="Stein L.Y."/>
            <person name="Murrell C."/>
        </authorList>
    </citation>
    <scope>NUCLEOTIDE SEQUENCE</scope>
    <source>
        <strain>MC09</strain>
    </source>
</reference>
<reference evidence="2" key="3">
    <citation type="submission" date="2011-05" db="EMBL/GenBank/DDBJ databases">
        <title>Complete sequence of Methylomonas methanica MC09.</title>
        <authorList>
            <consortium name="US DOE Joint Genome Institute"/>
            <person name="Lucas S."/>
            <person name="Han J."/>
            <person name="Lapidus A."/>
            <person name="Cheng J.-F."/>
            <person name="Goodwin L."/>
            <person name="Pitluck S."/>
            <person name="Peters L."/>
            <person name="Mikhailova N."/>
            <person name="Teshima H."/>
            <person name="Han C."/>
            <person name="Tapia R."/>
            <person name="Land M."/>
            <person name="Hauser L."/>
            <person name="Kyrpides N."/>
            <person name="Ivanova N."/>
            <person name="Pagani I."/>
            <person name="Stein L."/>
            <person name="Woyke T."/>
        </authorList>
    </citation>
    <scope>NUCLEOTIDE SEQUENCE [LARGE SCALE GENOMIC DNA]</scope>
    <source>
        <strain evidence="2">MC09</strain>
    </source>
</reference>
<reference evidence="1 2" key="1">
    <citation type="journal article" date="2011" name="J. Bacteriol.">
        <title>Complete Genome Sequence of the Aerobic Marine Methanotroph Methylomonas methanica MC09.</title>
        <authorList>
            <person name="Boden R."/>
            <person name="Cunliffe M."/>
            <person name="Scanlan J."/>
            <person name="Moussard H."/>
            <person name="Kits K.D."/>
            <person name="Klotz M.G."/>
            <person name="Jetten M.S."/>
            <person name="Vuilleumier S."/>
            <person name="Han J."/>
            <person name="Peters L."/>
            <person name="Mikhailova N."/>
            <person name="Teshima H."/>
            <person name="Tapia R."/>
            <person name="Kyrpides N."/>
            <person name="Ivanova N."/>
            <person name="Pagani I."/>
            <person name="Cheng J.F."/>
            <person name="Goodwin L."/>
            <person name="Han C."/>
            <person name="Hauser L."/>
            <person name="Land M.L."/>
            <person name="Lapidus A."/>
            <person name="Lucas S."/>
            <person name="Pitluck S."/>
            <person name="Woyke T."/>
            <person name="Stein L."/>
            <person name="Murrell J.C."/>
        </authorList>
    </citation>
    <scope>NUCLEOTIDE SEQUENCE [LARGE SCALE GENOMIC DNA]</scope>
    <source>
        <strain evidence="1 2">MC09</strain>
    </source>
</reference>
<dbReference type="HOGENOM" id="CLU_112865_0_0_6"/>
<dbReference type="OrthoDB" id="6102739at2"/>
<dbReference type="Pfam" id="PF13835">
    <property type="entry name" value="DUF4194"/>
    <property type="match status" value="1"/>
</dbReference>
<sequence length="212" mass="23802">MPRDWSAIAEASNGSYEIQDFKRALYQLVVQQCLYLRHQGQAVAYRLVSSYRRDFAEALDLMGLRLGFNDRFEYCYVTQDVGTLGAMDLQETLFLLTLRHVYHLRASAGDLTADGEAMVSIPEFEESFKLLCQRSLDTKTESLKSMLRMANRHGLAKSFPAPEGDPQPFVILILPGVTDVLSEHAVSRFGAHISANLLDVEDGVNRQAEVEP</sequence>
<dbReference type="EMBL" id="CP002738">
    <property type="protein sequence ID" value="AEF98486.1"/>
    <property type="molecule type" value="Genomic_DNA"/>
</dbReference>
<evidence type="ECO:0000313" key="2">
    <source>
        <dbReference type="Proteomes" id="UP000008888"/>
    </source>
</evidence>
<dbReference type="RefSeq" id="WP_013816759.1">
    <property type="nucleotide sequence ID" value="NC_015572.1"/>
</dbReference>
<dbReference type="AlphaFoldDB" id="F9ZX25"/>
<dbReference type="Proteomes" id="UP000008888">
    <property type="component" value="Chromosome"/>
</dbReference>
<proteinExistence type="predicted"/>
<dbReference type="eggNOG" id="ENOG50338T2">
    <property type="taxonomic scope" value="Bacteria"/>
</dbReference>
<dbReference type="InterPro" id="IPR025449">
    <property type="entry name" value="JetB"/>
</dbReference>
<evidence type="ECO:0000313" key="1">
    <source>
        <dbReference type="EMBL" id="AEF98486.1"/>
    </source>
</evidence>
<gene>
    <name evidence="1" type="ordered locus">Metme_0032</name>
</gene>
<organism evidence="1 2">
    <name type="scientific">Methylomonas methanica (strain DSM 25384 / MC09)</name>
    <dbReference type="NCBI Taxonomy" id="857087"/>
    <lineage>
        <taxon>Bacteria</taxon>
        <taxon>Pseudomonadati</taxon>
        <taxon>Pseudomonadota</taxon>
        <taxon>Gammaproteobacteria</taxon>
        <taxon>Methylococcales</taxon>
        <taxon>Methylococcaceae</taxon>
        <taxon>Methylomonas</taxon>
    </lineage>
</organism>
<dbReference type="KEGG" id="mmt:Metme_0032"/>
<name>F9ZX25_METMM</name>
<protein>
    <recommendedName>
        <fullName evidence="3">DUF4194 domain-containing protein</fullName>
    </recommendedName>
</protein>
<accession>F9ZX25</accession>
<dbReference type="STRING" id="857087.Metme_0032"/>
<evidence type="ECO:0008006" key="3">
    <source>
        <dbReference type="Google" id="ProtNLM"/>
    </source>
</evidence>
<keyword evidence="2" id="KW-1185">Reference proteome</keyword>